<proteinExistence type="inferred from homology"/>
<evidence type="ECO:0000256" key="5">
    <source>
        <dbReference type="ARBA" id="ARBA00022989"/>
    </source>
</evidence>
<keyword evidence="8" id="KW-0966">Cell projection</keyword>
<feature type="transmembrane region" description="Helical" evidence="7">
    <location>
        <begin position="41"/>
        <end position="60"/>
    </location>
</feature>
<dbReference type="Pfam" id="PF01311">
    <property type="entry name" value="Bac_export_1"/>
    <property type="match status" value="1"/>
</dbReference>
<comment type="subcellular location">
    <subcellularLocation>
        <location evidence="1">Cell membrane</location>
        <topology evidence="1">Multi-pass membrane protein</topology>
    </subcellularLocation>
</comment>
<accession>A0A451DDW0</accession>
<feature type="transmembrane region" description="Helical" evidence="7">
    <location>
        <begin position="12"/>
        <end position="34"/>
    </location>
</feature>
<comment type="similarity">
    <text evidence="2">Belongs to the FliR/MopE/SpaR family.</text>
</comment>
<keyword evidence="8" id="KW-0282">Flagellum</keyword>
<keyword evidence="4 7" id="KW-0812">Transmembrane</keyword>
<dbReference type="GO" id="GO:0006605">
    <property type="term" value="P:protein targeting"/>
    <property type="evidence" value="ECO:0007669"/>
    <property type="project" value="InterPro"/>
</dbReference>
<name>A0A451DDW0_9GAMM</name>
<keyword evidence="3" id="KW-1003">Cell membrane</keyword>
<feature type="transmembrane region" description="Helical" evidence="7">
    <location>
        <begin position="180"/>
        <end position="206"/>
    </location>
</feature>
<sequence length="264" mass="31235">MINQLLNHHVFYMSSTLLLIMIRIFFILIYSNVFHYTDTHLSIKILLIYLISYLLMPFVSTNNISNIHHIDFFIVICNQILIGMIIGWLFQCVFSCIIFIGEIISAQVGLSFSVFFNFGHHIYSLIFSQLLSIFFLFLFFINNGHLRFIVFIINSFSVFPLNGISIYRNICLSIINFSNLIFINGVYCVLPILFFFLILYIACMLLNRILPNISLFSSFSVIVFIFGLILFKYFIFRFYWISTILVKNFFYYLKIYIIGLLHRR</sequence>
<evidence type="ECO:0000256" key="7">
    <source>
        <dbReference type="SAM" id="Phobius"/>
    </source>
</evidence>
<evidence type="ECO:0000256" key="3">
    <source>
        <dbReference type="ARBA" id="ARBA00022475"/>
    </source>
</evidence>
<evidence type="ECO:0000256" key="6">
    <source>
        <dbReference type="ARBA" id="ARBA00023136"/>
    </source>
</evidence>
<dbReference type="EMBL" id="LR217722">
    <property type="protein sequence ID" value="VFP84821.1"/>
    <property type="molecule type" value="Genomic_DNA"/>
</dbReference>
<dbReference type="AlphaFoldDB" id="A0A451DDW0"/>
<reference evidence="8 9" key="1">
    <citation type="submission" date="2019-02" db="EMBL/GenBank/DDBJ databases">
        <authorList>
            <person name="Manzano-Marin A."/>
            <person name="Manzano-Marin A."/>
        </authorList>
    </citation>
    <scope>NUCLEOTIDE SEQUENCE [LARGE SCALE GENOMIC DNA]</scope>
    <source>
        <strain evidence="8 9">BuCisplendens</strain>
    </source>
</reference>
<dbReference type="OrthoDB" id="6553907at2"/>
<keyword evidence="5 7" id="KW-1133">Transmembrane helix</keyword>
<feature type="transmembrane region" description="Helical" evidence="7">
    <location>
        <begin position="148"/>
        <end position="168"/>
    </location>
</feature>
<protein>
    <submittedName>
        <fullName evidence="8">Flagellar biosynthetic protein FliR</fullName>
    </submittedName>
</protein>
<evidence type="ECO:0000313" key="8">
    <source>
        <dbReference type="EMBL" id="VFP84821.1"/>
    </source>
</evidence>
<dbReference type="PANTHER" id="PTHR30065">
    <property type="entry name" value="FLAGELLAR BIOSYNTHETIC PROTEIN FLIR"/>
    <property type="match status" value="1"/>
</dbReference>
<dbReference type="Proteomes" id="UP000294413">
    <property type="component" value="Chromosome 1"/>
</dbReference>
<evidence type="ECO:0000313" key="9">
    <source>
        <dbReference type="Proteomes" id="UP000294413"/>
    </source>
</evidence>
<evidence type="ECO:0000256" key="2">
    <source>
        <dbReference type="ARBA" id="ARBA00009772"/>
    </source>
</evidence>
<gene>
    <name evidence="8" type="primary">fliR</name>
    <name evidence="8" type="ORF">BUCISPPA3004_055</name>
</gene>
<organism evidence="8 9">
    <name type="scientific">Buchnera aphidicola</name>
    <name type="common">Cinara splendens</name>
    <dbReference type="NCBI Taxonomy" id="2518979"/>
    <lineage>
        <taxon>Bacteria</taxon>
        <taxon>Pseudomonadati</taxon>
        <taxon>Pseudomonadota</taxon>
        <taxon>Gammaproteobacteria</taxon>
        <taxon>Enterobacterales</taxon>
        <taxon>Erwiniaceae</taxon>
        <taxon>Buchnera</taxon>
    </lineage>
</organism>
<keyword evidence="6 7" id="KW-0472">Membrane</keyword>
<dbReference type="PANTHER" id="PTHR30065:SF8">
    <property type="entry name" value="FLAGELLAR BIOSYNTHETIC PROTEIN FLIR"/>
    <property type="match status" value="1"/>
</dbReference>
<dbReference type="InterPro" id="IPR002010">
    <property type="entry name" value="T3SS_IM_R"/>
</dbReference>
<dbReference type="GO" id="GO:0005886">
    <property type="term" value="C:plasma membrane"/>
    <property type="evidence" value="ECO:0007669"/>
    <property type="project" value="UniProtKB-SubCell"/>
</dbReference>
<feature type="transmembrane region" description="Helical" evidence="7">
    <location>
        <begin position="240"/>
        <end position="261"/>
    </location>
</feature>
<evidence type="ECO:0000256" key="1">
    <source>
        <dbReference type="ARBA" id="ARBA00004651"/>
    </source>
</evidence>
<evidence type="ECO:0000256" key="4">
    <source>
        <dbReference type="ARBA" id="ARBA00022692"/>
    </source>
</evidence>
<keyword evidence="8" id="KW-0969">Cilium</keyword>
<feature type="transmembrane region" description="Helical" evidence="7">
    <location>
        <begin position="122"/>
        <end position="141"/>
    </location>
</feature>
<feature type="transmembrane region" description="Helical" evidence="7">
    <location>
        <begin position="213"/>
        <end position="234"/>
    </location>
</feature>